<evidence type="ECO:0000313" key="2">
    <source>
        <dbReference type="Proteomes" id="UP001054945"/>
    </source>
</evidence>
<gene>
    <name evidence="1" type="ORF">CEXT_668031</name>
</gene>
<evidence type="ECO:0000313" key="1">
    <source>
        <dbReference type="EMBL" id="GIX86331.1"/>
    </source>
</evidence>
<dbReference type="Proteomes" id="UP001054945">
    <property type="component" value="Unassembled WGS sequence"/>
</dbReference>
<organism evidence="1 2">
    <name type="scientific">Caerostris extrusa</name>
    <name type="common">Bark spider</name>
    <name type="synonym">Caerostris bankana</name>
    <dbReference type="NCBI Taxonomy" id="172846"/>
    <lineage>
        <taxon>Eukaryota</taxon>
        <taxon>Metazoa</taxon>
        <taxon>Ecdysozoa</taxon>
        <taxon>Arthropoda</taxon>
        <taxon>Chelicerata</taxon>
        <taxon>Arachnida</taxon>
        <taxon>Araneae</taxon>
        <taxon>Araneomorphae</taxon>
        <taxon>Entelegynae</taxon>
        <taxon>Araneoidea</taxon>
        <taxon>Araneidae</taxon>
        <taxon>Caerostris</taxon>
    </lineage>
</organism>
<keyword evidence="2" id="KW-1185">Reference proteome</keyword>
<reference evidence="1 2" key="1">
    <citation type="submission" date="2021-06" db="EMBL/GenBank/DDBJ databases">
        <title>Caerostris extrusa draft genome.</title>
        <authorList>
            <person name="Kono N."/>
            <person name="Arakawa K."/>
        </authorList>
    </citation>
    <scope>NUCLEOTIDE SEQUENCE [LARGE SCALE GENOMIC DNA]</scope>
</reference>
<proteinExistence type="predicted"/>
<protein>
    <submittedName>
        <fullName evidence="1">Uncharacterized protein</fullName>
    </submittedName>
</protein>
<accession>A0AAV4NR08</accession>
<dbReference type="AlphaFoldDB" id="A0AAV4NR08"/>
<comment type="caution">
    <text evidence="1">The sequence shown here is derived from an EMBL/GenBank/DDBJ whole genome shotgun (WGS) entry which is preliminary data.</text>
</comment>
<sequence>MSPPATDGTRRSVKAEISDWWPIIHHNKRSSENLAPPYLLLLHCDLISTRDSLRLASRVGVNIDCPISIP</sequence>
<name>A0AAV4NR08_CAEEX</name>
<dbReference type="EMBL" id="BPLR01021131">
    <property type="protein sequence ID" value="GIX86331.1"/>
    <property type="molecule type" value="Genomic_DNA"/>
</dbReference>